<comment type="caution">
    <text evidence="2">The sequence shown here is derived from an EMBL/GenBank/DDBJ whole genome shotgun (WGS) entry which is preliminary data.</text>
</comment>
<name>A0A2P5DBI1_PARAD</name>
<evidence type="ECO:0000313" key="2">
    <source>
        <dbReference type="EMBL" id="PON70649.1"/>
    </source>
</evidence>
<gene>
    <name evidence="2" type="ORF">PanWU01x14_080230</name>
</gene>
<dbReference type="EMBL" id="JXTB01000049">
    <property type="protein sequence ID" value="PON70649.1"/>
    <property type="molecule type" value="Genomic_DNA"/>
</dbReference>
<protein>
    <submittedName>
        <fullName evidence="2">Zinc knuckle CX2CX4HX4C</fullName>
    </submittedName>
</protein>
<accession>A0A2P5DBI1</accession>
<dbReference type="AlphaFoldDB" id="A0A2P5DBI1"/>
<proteinExistence type="predicted"/>
<evidence type="ECO:0000256" key="1">
    <source>
        <dbReference type="SAM" id="MobiDB-lite"/>
    </source>
</evidence>
<dbReference type="PANTHER" id="PTHR31286">
    <property type="entry name" value="GLYCINE-RICH CELL WALL STRUCTURAL PROTEIN 1.8-LIKE"/>
    <property type="match status" value="1"/>
</dbReference>
<dbReference type="Proteomes" id="UP000237105">
    <property type="component" value="Unassembled WGS sequence"/>
</dbReference>
<sequence>MVYCDWRDRDETEKTVPTIDDEILGHKDLFSFYKKDIVADSSLTPHAKSFADVVLNKKTMVMPLPFTSSIPQQKGTYVSAKVNPTAVEERLNLCILRLQPWILDFVPSEQKTTNGQVWVYFYELPWEFWHPQILSDLARAVRAPLKIDQATLNGNFGHFARVLVDIVLKNLLLDSIQVGSGDKCRFVYLSYERLLDFCSTCSSIGHVPSNCYHNKPKEDKEKIITKSEGSAPKQQFYTAKPITNQVVSKDVQKSPNVPETKLFTSLASDLGKDNSLVHFGNMKDEVEIVDSLEKNKAHYDNEDELAAIDKNVNSKEDVALNHDSEHILNMDKVVNTEVHEEHIEASTTDVGIFDPNGSSSFAESMSDHSLDTSDLSPSKDEG</sequence>
<dbReference type="OrthoDB" id="1096772at2759"/>
<dbReference type="PANTHER" id="PTHR31286:SF60">
    <property type="entry name" value="PROTEIN, PUTATIVE-RELATED"/>
    <property type="match status" value="1"/>
</dbReference>
<reference evidence="3" key="1">
    <citation type="submission" date="2016-06" db="EMBL/GenBank/DDBJ databases">
        <title>Parallel loss of symbiosis genes in relatives of nitrogen-fixing non-legume Parasponia.</title>
        <authorList>
            <person name="Van Velzen R."/>
            <person name="Holmer R."/>
            <person name="Bu F."/>
            <person name="Rutten L."/>
            <person name="Van Zeijl A."/>
            <person name="Liu W."/>
            <person name="Santuari L."/>
            <person name="Cao Q."/>
            <person name="Sharma T."/>
            <person name="Shen D."/>
            <person name="Roswanjaya Y."/>
            <person name="Wardhani T."/>
            <person name="Kalhor M.S."/>
            <person name="Jansen J."/>
            <person name="Van den Hoogen J."/>
            <person name="Gungor B."/>
            <person name="Hartog M."/>
            <person name="Hontelez J."/>
            <person name="Verver J."/>
            <person name="Yang W.-C."/>
            <person name="Schijlen E."/>
            <person name="Repin R."/>
            <person name="Schilthuizen M."/>
            <person name="Schranz E."/>
            <person name="Heidstra R."/>
            <person name="Miyata K."/>
            <person name="Fedorova E."/>
            <person name="Kohlen W."/>
            <person name="Bisseling T."/>
            <person name="Smit S."/>
            <person name="Geurts R."/>
        </authorList>
    </citation>
    <scope>NUCLEOTIDE SEQUENCE [LARGE SCALE GENOMIC DNA]</scope>
    <source>
        <strain evidence="3">cv. WU1-14</strain>
    </source>
</reference>
<feature type="region of interest" description="Disordered" evidence="1">
    <location>
        <begin position="345"/>
        <end position="382"/>
    </location>
</feature>
<evidence type="ECO:0000313" key="3">
    <source>
        <dbReference type="Proteomes" id="UP000237105"/>
    </source>
</evidence>
<organism evidence="2 3">
    <name type="scientific">Parasponia andersonii</name>
    <name type="common">Sponia andersonii</name>
    <dbReference type="NCBI Taxonomy" id="3476"/>
    <lineage>
        <taxon>Eukaryota</taxon>
        <taxon>Viridiplantae</taxon>
        <taxon>Streptophyta</taxon>
        <taxon>Embryophyta</taxon>
        <taxon>Tracheophyta</taxon>
        <taxon>Spermatophyta</taxon>
        <taxon>Magnoliopsida</taxon>
        <taxon>eudicotyledons</taxon>
        <taxon>Gunneridae</taxon>
        <taxon>Pentapetalae</taxon>
        <taxon>rosids</taxon>
        <taxon>fabids</taxon>
        <taxon>Rosales</taxon>
        <taxon>Cannabaceae</taxon>
        <taxon>Parasponia</taxon>
    </lineage>
</organism>
<dbReference type="InterPro" id="IPR040256">
    <property type="entry name" value="At4g02000-like"/>
</dbReference>
<keyword evidence="3" id="KW-1185">Reference proteome</keyword>
<feature type="compositionally biased region" description="Basic and acidic residues" evidence="1">
    <location>
        <begin position="365"/>
        <end position="382"/>
    </location>
</feature>